<organism evidence="10 11">
    <name type="scientific">Rhamnusium bicolor</name>
    <dbReference type="NCBI Taxonomy" id="1586634"/>
    <lineage>
        <taxon>Eukaryota</taxon>
        <taxon>Metazoa</taxon>
        <taxon>Ecdysozoa</taxon>
        <taxon>Arthropoda</taxon>
        <taxon>Hexapoda</taxon>
        <taxon>Insecta</taxon>
        <taxon>Pterygota</taxon>
        <taxon>Neoptera</taxon>
        <taxon>Endopterygota</taxon>
        <taxon>Coleoptera</taxon>
        <taxon>Polyphaga</taxon>
        <taxon>Cucujiformia</taxon>
        <taxon>Chrysomeloidea</taxon>
        <taxon>Cerambycidae</taxon>
        <taxon>Lepturinae</taxon>
        <taxon>Rhagiini</taxon>
        <taxon>Rhamnusium</taxon>
    </lineage>
</organism>
<name>A0AAV8WKE3_9CUCU</name>
<feature type="compositionally biased region" description="Basic residues" evidence="8">
    <location>
        <begin position="1145"/>
        <end position="1156"/>
    </location>
</feature>
<evidence type="ECO:0000256" key="8">
    <source>
        <dbReference type="SAM" id="MobiDB-lite"/>
    </source>
</evidence>
<evidence type="ECO:0000256" key="6">
    <source>
        <dbReference type="ARBA" id="ARBA00023163"/>
    </source>
</evidence>
<keyword evidence="7" id="KW-0539">Nucleus</keyword>
<feature type="compositionally biased region" description="Low complexity" evidence="8">
    <location>
        <begin position="1424"/>
        <end position="1464"/>
    </location>
</feature>
<feature type="compositionally biased region" description="Basic and acidic residues" evidence="8">
    <location>
        <begin position="1116"/>
        <end position="1128"/>
    </location>
</feature>
<comment type="similarity">
    <text evidence="2">Belongs to the Mediator complex subunit 12 family.</text>
</comment>
<evidence type="ECO:0000256" key="2">
    <source>
        <dbReference type="ARBA" id="ARBA00010289"/>
    </source>
</evidence>
<dbReference type="InterPro" id="IPR051647">
    <property type="entry name" value="Mediator_comp_sub12"/>
</dbReference>
<evidence type="ECO:0000259" key="9">
    <source>
        <dbReference type="Pfam" id="PF12145"/>
    </source>
</evidence>
<feature type="domain" description="Mediator complex subunit Med12 LCEWAV-domain" evidence="9">
    <location>
        <begin position="12"/>
        <end position="144"/>
    </location>
</feature>
<keyword evidence="6" id="KW-0804">Transcription</keyword>
<feature type="region of interest" description="Disordered" evidence="8">
    <location>
        <begin position="1397"/>
        <end position="1491"/>
    </location>
</feature>
<dbReference type="Proteomes" id="UP001162156">
    <property type="component" value="Unassembled WGS sequence"/>
</dbReference>
<evidence type="ECO:0000256" key="5">
    <source>
        <dbReference type="ARBA" id="ARBA00023159"/>
    </source>
</evidence>
<comment type="caution">
    <text evidence="10">The sequence shown here is derived from an EMBL/GenBank/DDBJ whole genome shotgun (WGS) entry which is preliminary data.</text>
</comment>
<dbReference type="EMBL" id="JANEYF010005800">
    <property type="protein sequence ID" value="KAJ8926690.1"/>
    <property type="molecule type" value="Genomic_DNA"/>
</dbReference>
<proteinExistence type="inferred from homology"/>
<feature type="domain" description="Mediator complex subunit Med12 LCEWAV-domain" evidence="9">
    <location>
        <begin position="147"/>
        <end position="249"/>
    </location>
</feature>
<evidence type="ECO:0000256" key="1">
    <source>
        <dbReference type="ARBA" id="ARBA00004123"/>
    </source>
</evidence>
<keyword evidence="5" id="KW-0010">Activator</keyword>
<gene>
    <name evidence="10" type="ORF">NQ314_020906</name>
</gene>
<accession>A0AAV8WKE3</accession>
<keyword evidence="11" id="KW-1185">Reference proteome</keyword>
<evidence type="ECO:0000256" key="3">
    <source>
        <dbReference type="ARBA" id="ARBA00022491"/>
    </source>
</evidence>
<evidence type="ECO:0000256" key="4">
    <source>
        <dbReference type="ARBA" id="ARBA00023015"/>
    </source>
</evidence>
<feature type="region of interest" description="Disordered" evidence="8">
    <location>
        <begin position="1097"/>
        <end position="1182"/>
    </location>
</feature>
<keyword evidence="3" id="KW-0678">Repressor</keyword>
<reference evidence="10" key="1">
    <citation type="journal article" date="2023" name="Insect Mol. Biol.">
        <title>Genome sequencing provides insights into the evolution of gene families encoding plant cell wall-degrading enzymes in longhorned beetles.</title>
        <authorList>
            <person name="Shin N.R."/>
            <person name="Okamura Y."/>
            <person name="Kirsch R."/>
            <person name="Pauchet Y."/>
        </authorList>
    </citation>
    <scope>NUCLEOTIDE SEQUENCE</scope>
    <source>
        <strain evidence="10">RBIC_L_NR</strain>
    </source>
</reference>
<evidence type="ECO:0000313" key="11">
    <source>
        <dbReference type="Proteomes" id="UP001162156"/>
    </source>
</evidence>
<dbReference type="Pfam" id="PF12145">
    <property type="entry name" value="Med12-LCEWAV"/>
    <property type="match status" value="2"/>
</dbReference>
<protein>
    <recommendedName>
        <fullName evidence="9">Mediator complex subunit Med12 LCEWAV-domain domain-containing protein</fullName>
    </recommendedName>
</protein>
<keyword evidence="4" id="KW-0805">Transcription regulation</keyword>
<feature type="region of interest" description="Disordered" evidence="8">
    <location>
        <begin position="178"/>
        <end position="206"/>
    </location>
</feature>
<feature type="non-terminal residue" evidence="10">
    <location>
        <position position="1"/>
    </location>
</feature>
<dbReference type="GO" id="GO:0045944">
    <property type="term" value="P:positive regulation of transcription by RNA polymerase II"/>
    <property type="evidence" value="ECO:0007669"/>
    <property type="project" value="TreeGrafter"/>
</dbReference>
<dbReference type="GO" id="GO:0003713">
    <property type="term" value="F:transcription coactivator activity"/>
    <property type="evidence" value="ECO:0007669"/>
    <property type="project" value="TreeGrafter"/>
</dbReference>
<sequence>FCNHFQVFSGNPDQENAVVKLLCEWAVSPERTGEHRALAVAALLDRRQSDTNTSGDQETAPGDDKDSNSSIPGGPPMFQSLLMKFLDNDAPVPAPDDCTMKKTAFSNLVHLFSELIRRDVFSHDAYMCTLISRGDLLGHEESTDNISNHHTKMEAMDYDDANIDHDLDKILQNIKEDQQNSMDVPDSPKEHDHGHHPHVPSSMGHVPMETDHNEYKVKPSRHLLYTTHFPLCQDDPFSQHDCNQRHVLLYGVGKIRDEARHTVKKMSKEICKLFSKKFSVDVAEGGKVKKHSRNEFNFEATTQKLSPEQTSAVFEGLCKVVKHVSNPGDCSSAERCILAHLYDLYSSCNLLKSKPHTVEPFGNAYPKIKQALYTALQPTPNNNYVYNVQFMQELFLSPRRAGRIDSVLAKQLNENGNNRYSFVSNAVIHVCRETDNERLNDLAIMCAEMTACCNSLASEWLGVLLALCCPLSHPGYYADVLNQLDIQDVSIHNALAVFTCILIARHCFSLEDFVGRVALPSLLKVKSLDNGEGRAEGGMRLTCHLLLRLFRTAEGPQPGLYSVGSPPLTAPRPPLGVRLSCDRHLLAAAHRNIHVGPVLAVLKAVLIVGDATAKEGTELSLSNILGTSDLHSGTDGPSLDLPINVDVCGSRTTHRQSSTGNAESTASLSAFACHVLREICSQQWVLERCLCHPEELCDMDNLLDPLLSHSQAQRLLHMICYPDAGSSIDDLDQKSMISRILENLEQWTLRMSWLDLQLMFKQFSPNSPELSQWLDTVAKAAIDVFQLNAPYGNSPRSEEKKTESKKQQNSIWLVAPLVSKLPSTVQGRVLKVAGQVLESGGWCKEQKNKGRCSGESQSLLSHQPFLSLVLTCLKGQEEGQREGLLSSLHQQLSQLVQQAKEGNLQDICSNDRTLDGLQLRFALVGGVFEAFQRNPSATTDWAILLVQLVTYGLIDLHTHNDLFTVVIDMLATLIHSAKATDSQKLKKEIGEKQNASLQHIRQLLPLPRITTEVIAVEPAGSITDSKGNKISFDSVDKKHDLQVTDKQRVSNWDILEGMKNPAPLSWSWFGAVRLERKPLACEDTHRLLKFHTHNLQRPASHYLDPPPLPPEDLEPIPDKPLKDIDLKADTPSSVDQSPAGAIGKGRGKGRKPRKPKSGQGQMHVNSMAMGQSPLGQGNPGMSMPVQGNNPQMGHNMGAYGQAPGMQQQGQQYGGNAGQQQWYNQSQNPQQGYYPPMPVNRFERPPQQINQSKQALSNMLRSRHPLNTFIPGIQNTPNSGPPSANYGQMQQRSFPRQAIRQPHSSIQPNQAMFPQQYSGMQNSMGQQYGNYGGNPQSMIPSNIQSSQQMMQGAQGNMFAGQQQGFGQPRPAQPDYRQMGQNPRAPYMQQAPNVTMNTNMNTMGGMGAAQGGPAPPYSRTGAQSMQPNVQNQNQFQQQQRMRQQMLALQQQQQQQQQQQGGPQANQPSPALVAHLQRQQMNPNPYHQPPPYNM</sequence>
<evidence type="ECO:0000256" key="7">
    <source>
        <dbReference type="ARBA" id="ARBA00023242"/>
    </source>
</evidence>
<dbReference type="GO" id="GO:0016592">
    <property type="term" value="C:mediator complex"/>
    <property type="evidence" value="ECO:0007669"/>
    <property type="project" value="TreeGrafter"/>
</dbReference>
<dbReference type="InterPro" id="IPR021990">
    <property type="entry name" value="Mediator_Med12_LCEWAV"/>
</dbReference>
<dbReference type="PANTHER" id="PTHR46007">
    <property type="entry name" value="MEDIATOR OF RNA POLYMERASE II TRANSCRIPTION SUBUNIT 12"/>
    <property type="match status" value="1"/>
</dbReference>
<comment type="subcellular location">
    <subcellularLocation>
        <location evidence="1">Nucleus</location>
    </subcellularLocation>
</comment>
<feature type="region of interest" description="Disordered" evidence="8">
    <location>
        <begin position="47"/>
        <end position="73"/>
    </location>
</feature>
<dbReference type="PANTHER" id="PTHR46007:SF11">
    <property type="entry name" value="MEDIATOR OF RNA POLYMERASE II TRANSCRIPTION SUBUNIT 12"/>
    <property type="match status" value="1"/>
</dbReference>
<evidence type="ECO:0000313" key="10">
    <source>
        <dbReference type="EMBL" id="KAJ8926690.1"/>
    </source>
</evidence>